<sequence length="376" mass="43845">MNILLIGEYSRLHNSLKEGLMQNGHRVQLAGFGDGFKDYPMDLKFEKKWDRGFLKKVKVLIHKITGFDMSSYLIYRHFYKNRTFFSGYDAVQLINENSFYCGYHYERKILEHIFRNNKKVFLLSCGADYANVTYCFKNPGFKSVVQPYLAGKIKKKDFQPVLKFREEEYQKLHEYVYDNISGVIASDLDYHVPLEANPKYLGIIPNPVNLEKLKQNTENPRGKIVIFLGINHQNYFQKGIDFFEKALVEIEKKYHDRIEIIVTRSLPYKDYITAYHRAHIILDQAYSMDQGYNALEAMAKGKVVFTGAEKIFETFYNLTEKVAINALPDTDYIVSQLAFLIENPDEIKAIGKRASAFIKANHDHIDIANQYARAWQ</sequence>
<dbReference type="SUPFAM" id="SSF53756">
    <property type="entry name" value="UDP-Glycosyltransferase/glycogen phosphorylase"/>
    <property type="match status" value="1"/>
</dbReference>
<dbReference type="InterPro" id="IPR055259">
    <property type="entry name" value="YkvP/CgeB_Glyco_trans-like"/>
</dbReference>
<evidence type="ECO:0000313" key="2">
    <source>
        <dbReference type="EMBL" id="AWI27016.1"/>
    </source>
</evidence>
<dbReference type="GO" id="GO:0016740">
    <property type="term" value="F:transferase activity"/>
    <property type="evidence" value="ECO:0007669"/>
    <property type="project" value="UniProtKB-KW"/>
</dbReference>
<proteinExistence type="predicted"/>
<keyword evidence="3" id="KW-1185">Reference proteome</keyword>
<dbReference type="Proteomes" id="UP000244937">
    <property type="component" value="Chromosome"/>
</dbReference>
<dbReference type="EMBL" id="CP029187">
    <property type="protein sequence ID" value="AWI27016.1"/>
    <property type="molecule type" value="Genomic_DNA"/>
</dbReference>
<organism evidence="2 3">
    <name type="scientific">Flavobacterium pallidum</name>
    <dbReference type="NCBI Taxonomy" id="2172098"/>
    <lineage>
        <taxon>Bacteria</taxon>
        <taxon>Pseudomonadati</taxon>
        <taxon>Bacteroidota</taxon>
        <taxon>Flavobacteriia</taxon>
        <taxon>Flavobacteriales</taxon>
        <taxon>Flavobacteriaceae</taxon>
        <taxon>Flavobacterium</taxon>
    </lineage>
</organism>
<accession>A0A2S1SKY4</accession>
<dbReference type="Gene3D" id="3.40.50.2000">
    <property type="entry name" value="Glycogen Phosphorylase B"/>
    <property type="match status" value="1"/>
</dbReference>
<keyword evidence="2" id="KW-0808">Transferase</keyword>
<protein>
    <submittedName>
        <fullName evidence="2">Glycosyl transferase family 1</fullName>
    </submittedName>
</protein>
<dbReference type="Pfam" id="PF13524">
    <property type="entry name" value="Glyco_trans_1_2"/>
    <property type="match status" value="1"/>
</dbReference>
<evidence type="ECO:0000259" key="1">
    <source>
        <dbReference type="Pfam" id="PF13524"/>
    </source>
</evidence>
<dbReference type="KEGG" id="fpal:HYN49_14495"/>
<feature type="domain" description="Spore protein YkvP/CgeB glycosyl transferase-like" evidence="1">
    <location>
        <begin position="259"/>
        <end position="371"/>
    </location>
</feature>
<evidence type="ECO:0000313" key="3">
    <source>
        <dbReference type="Proteomes" id="UP000244937"/>
    </source>
</evidence>
<reference evidence="2 3" key="1">
    <citation type="submission" date="2018-05" db="EMBL/GenBank/DDBJ databases">
        <title>Genome sequencing of Flavobacterium sp. HYN0049.</title>
        <authorList>
            <person name="Yi H."/>
            <person name="Baek C."/>
        </authorList>
    </citation>
    <scope>NUCLEOTIDE SEQUENCE [LARGE SCALE GENOMIC DNA]</scope>
    <source>
        <strain evidence="2 3">HYN0049</strain>
    </source>
</reference>
<dbReference type="RefSeq" id="WP_108904787.1">
    <property type="nucleotide sequence ID" value="NZ_CP029187.1"/>
</dbReference>
<gene>
    <name evidence="2" type="ORF">HYN49_14495</name>
</gene>
<dbReference type="AlphaFoldDB" id="A0A2S1SKY4"/>
<dbReference type="OrthoDB" id="6638088at2"/>
<name>A0A2S1SKY4_9FLAO</name>